<evidence type="ECO:0000313" key="4">
    <source>
        <dbReference type="EMBL" id="MBD3324216.1"/>
    </source>
</evidence>
<evidence type="ECO:0000256" key="1">
    <source>
        <dbReference type="ARBA" id="ARBA00009023"/>
    </source>
</evidence>
<dbReference type="AlphaFoldDB" id="A0A9D5JUG1"/>
<dbReference type="Proteomes" id="UP000649604">
    <property type="component" value="Unassembled WGS sequence"/>
</dbReference>
<proteinExistence type="inferred from homology"/>
<dbReference type="Gene3D" id="3.40.190.170">
    <property type="entry name" value="Bacterial extracellular solute-binding protein, family 7"/>
    <property type="match status" value="1"/>
</dbReference>
<comment type="caution">
    <text evidence="4">The sequence shown here is derived from an EMBL/GenBank/DDBJ whole genome shotgun (WGS) entry which is preliminary data.</text>
</comment>
<dbReference type="Pfam" id="PF03480">
    <property type="entry name" value="DctP"/>
    <property type="match status" value="1"/>
</dbReference>
<sequence length="364" mass="39860">MLSSSPTSAYFFIDRSGGIAGMIQRRYGIGVFLIVFMTQVWGLDAQAEGMFAKLATTLPPDHPTSVSLTSFQQRIEAALDGQLHIQLFPASQLGSAQEILEGLQFGSIELGVLSSELIASYAPSLAAISMPYVFRDTAHCFRVLDGPIGRRMLNSLEQWYLVGLGFLNAGTRNLATLSNPLTTPHDLVGLRIGIICTRRDYDCQENPTLESLVLSLQAMGAQVQVIPPEASATGVEAEALDGVEGTLRDLLSLSQATTVSLYMTYDRHTAVPDVLVASKRWFDALAPDVQATLREVASTTTQHQRTLWEQFVMETLDVFESQGVQVETVERGPFRQAVQPVYTRMTDRLGPEFSAIIDAIRAVK</sequence>
<protein>
    <recommendedName>
        <fullName evidence="6">C4-dicarboxylate ABC transporter substrate-binding protein</fullName>
    </recommendedName>
</protein>
<dbReference type="InterPro" id="IPR038404">
    <property type="entry name" value="TRAP_DctP_sf"/>
</dbReference>
<comment type="similarity">
    <text evidence="1">Belongs to the bacterial solute-binding protein 7 family.</text>
</comment>
<dbReference type="EMBL" id="WJJP01000202">
    <property type="protein sequence ID" value="MBD3324216.1"/>
    <property type="molecule type" value="Genomic_DNA"/>
</dbReference>
<keyword evidence="3" id="KW-0732">Signal</keyword>
<evidence type="ECO:0008006" key="6">
    <source>
        <dbReference type="Google" id="ProtNLM"/>
    </source>
</evidence>
<name>A0A9D5JUG1_9BACT</name>
<evidence type="ECO:0000256" key="2">
    <source>
        <dbReference type="ARBA" id="ARBA00022448"/>
    </source>
</evidence>
<dbReference type="NCBIfam" id="NF037995">
    <property type="entry name" value="TRAP_S1"/>
    <property type="match status" value="1"/>
</dbReference>
<dbReference type="InterPro" id="IPR018389">
    <property type="entry name" value="DctP_fam"/>
</dbReference>
<reference evidence="4" key="1">
    <citation type="submission" date="2019-11" db="EMBL/GenBank/DDBJ databases">
        <title>Microbial mats filling the niche in hypersaline microbial mats.</title>
        <authorList>
            <person name="Wong H.L."/>
            <person name="Macleod F.I."/>
            <person name="White R.A. III"/>
            <person name="Burns B.P."/>
        </authorList>
    </citation>
    <scope>NUCLEOTIDE SEQUENCE</scope>
    <source>
        <strain evidence="4">Rbin_158</strain>
    </source>
</reference>
<dbReference type="PANTHER" id="PTHR33376">
    <property type="match status" value="1"/>
</dbReference>
<dbReference type="GO" id="GO:0055085">
    <property type="term" value="P:transmembrane transport"/>
    <property type="evidence" value="ECO:0007669"/>
    <property type="project" value="InterPro"/>
</dbReference>
<dbReference type="PANTHER" id="PTHR33376:SF7">
    <property type="entry name" value="C4-DICARBOXYLATE-BINDING PROTEIN DCTB"/>
    <property type="match status" value="1"/>
</dbReference>
<organism evidence="4 5">
    <name type="scientific">candidate division KSB3 bacterium</name>
    <dbReference type="NCBI Taxonomy" id="2044937"/>
    <lineage>
        <taxon>Bacteria</taxon>
        <taxon>candidate division KSB3</taxon>
    </lineage>
</organism>
<gene>
    <name evidence="4" type="ORF">GF339_06500</name>
</gene>
<evidence type="ECO:0000313" key="5">
    <source>
        <dbReference type="Proteomes" id="UP000649604"/>
    </source>
</evidence>
<keyword evidence="2" id="KW-0813">Transport</keyword>
<accession>A0A9D5JUG1</accession>
<evidence type="ECO:0000256" key="3">
    <source>
        <dbReference type="ARBA" id="ARBA00022729"/>
    </source>
</evidence>